<dbReference type="Gene3D" id="3.40.630.30">
    <property type="match status" value="1"/>
</dbReference>
<evidence type="ECO:0000313" key="2">
    <source>
        <dbReference type="EMBL" id="SHI81743.1"/>
    </source>
</evidence>
<dbReference type="RefSeq" id="WP_073022690.1">
    <property type="nucleotide sequence ID" value="NZ_FQXU01000021.1"/>
</dbReference>
<dbReference type="PROSITE" id="PS51186">
    <property type="entry name" value="GNAT"/>
    <property type="match status" value="1"/>
</dbReference>
<dbReference type="Proteomes" id="UP000184241">
    <property type="component" value="Unassembled WGS sequence"/>
</dbReference>
<sequence length="147" mass="17280">MKWYIKEFKDLSINELYEIVKSRFEVFVCGQKIDEQDFDDVDKKCAHIFCVDNDRVVAYSRIIPKGISYDAPSIGRVLVLDSYRRRGLAVEMMNRAIEYIKDVYKEKEIILSAQEYVVALYKSVGFEEISEVYLEAGIPHKKMKKYL</sequence>
<dbReference type="InterPro" id="IPR016181">
    <property type="entry name" value="Acyl_CoA_acyltransferase"/>
</dbReference>
<accession>A0A1M6E8K1</accession>
<dbReference type="SUPFAM" id="SSF55729">
    <property type="entry name" value="Acyl-CoA N-acyltransferases (Nat)"/>
    <property type="match status" value="1"/>
</dbReference>
<dbReference type="AlphaFoldDB" id="A0A1M6E8K1"/>
<name>A0A1M6E8K1_9CLOT</name>
<reference evidence="2 3" key="1">
    <citation type="submission" date="2016-11" db="EMBL/GenBank/DDBJ databases">
        <authorList>
            <person name="Jaros S."/>
            <person name="Januszkiewicz K."/>
            <person name="Wedrychowicz H."/>
        </authorList>
    </citation>
    <scope>NUCLEOTIDE SEQUENCE [LARGE SCALE GENOMIC DNA]</scope>
    <source>
        <strain evidence="2 3">DSM 6191</strain>
    </source>
</reference>
<dbReference type="CDD" id="cd04301">
    <property type="entry name" value="NAT_SF"/>
    <property type="match status" value="1"/>
</dbReference>
<gene>
    <name evidence="2" type="ORF">SAMN02745941_04402</name>
</gene>
<proteinExistence type="predicted"/>
<organism evidence="2 3">
    <name type="scientific">Clostridium intestinale DSM 6191</name>
    <dbReference type="NCBI Taxonomy" id="1121320"/>
    <lineage>
        <taxon>Bacteria</taxon>
        <taxon>Bacillati</taxon>
        <taxon>Bacillota</taxon>
        <taxon>Clostridia</taxon>
        <taxon>Eubacteriales</taxon>
        <taxon>Clostridiaceae</taxon>
        <taxon>Clostridium</taxon>
    </lineage>
</organism>
<dbReference type="GO" id="GO:0016747">
    <property type="term" value="F:acyltransferase activity, transferring groups other than amino-acyl groups"/>
    <property type="evidence" value="ECO:0007669"/>
    <property type="project" value="InterPro"/>
</dbReference>
<protein>
    <submittedName>
        <fullName evidence="2">ElaA protein</fullName>
    </submittedName>
</protein>
<evidence type="ECO:0000313" key="3">
    <source>
        <dbReference type="Proteomes" id="UP000184241"/>
    </source>
</evidence>
<dbReference type="Pfam" id="PF13673">
    <property type="entry name" value="Acetyltransf_10"/>
    <property type="match status" value="1"/>
</dbReference>
<dbReference type="EMBL" id="FQXU01000021">
    <property type="protein sequence ID" value="SHI81743.1"/>
    <property type="molecule type" value="Genomic_DNA"/>
</dbReference>
<dbReference type="InterPro" id="IPR000182">
    <property type="entry name" value="GNAT_dom"/>
</dbReference>
<feature type="domain" description="N-acetyltransferase" evidence="1">
    <location>
        <begin position="6"/>
        <end position="147"/>
    </location>
</feature>
<evidence type="ECO:0000259" key="1">
    <source>
        <dbReference type="PROSITE" id="PS51186"/>
    </source>
</evidence>